<evidence type="ECO:0000256" key="5">
    <source>
        <dbReference type="ARBA" id="ARBA00023136"/>
    </source>
</evidence>
<evidence type="ECO:0000256" key="4">
    <source>
        <dbReference type="ARBA" id="ARBA00022989"/>
    </source>
</evidence>
<dbReference type="RefSeq" id="WP_260748603.1">
    <property type="nucleotide sequence ID" value="NZ_CP092109.1"/>
</dbReference>
<feature type="domain" description="Type II secretion system protein GspF" evidence="7">
    <location>
        <begin position="158"/>
        <end position="282"/>
    </location>
</feature>
<evidence type="ECO:0000256" key="3">
    <source>
        <dbReference type="ARBA" id="ARBA00022692"/>
    </source>
</evidence>
<gene>
    <name evidence="8" type="ORF">L9S41_02325</name>
</gene>
<dbReference type="Proteomes" id="UP001060414">
    <property type="component" value="Chromosome"/>
</dbReference>
<feature type="transmembrane region" description="Helical" evidence="6">
    <location>
        <begin position="121"/>
        <end position="142"/>
    </location>
</feature>
<dbReference type="EMBL" id="CP092109">
    <property type="protein sequence ID" value="UWZ80246.1"/>
    <property type="molecule type" value="Genomic_DNA"/>
</dbReference>
<keyword evidence="9" id="KW-1185">Reference proteome</keyword>
<dbReference type="PANTHER" id="PTHR35007">
    <property type="entry name" value="INTEGRAL MEMBRANE PROTEIN-RELATED"/>
    <property type="match status" value="1"/>
</dbReference>
<evidence type="ECO:0000256" key="1">
    <source>
        <dbReference type="ARBA" id="ARBA00004651"/>
    </source>
</evidence>
<accession>A0ABY5ZND5</accession>
<feature type="transmembrane region" description="Helical" evidence="6">
    <location>
        <begin position="266"/>
        <end position="285"/>
    </location>
</feature>
<dbReference type="InterPro" id="IPR042094">
    <property type="entry name" value="T2SS_GspF_sf"/>
</dbReference>
<evidence type="ECO:0000259" key="7">
    <source>
        <dbReference type="Pfam" id="PF00482"/>
    </source>
</evidence>
<comment type="subcellular location">
    <subcellularLocation>
        <location evidence="1">Cell membrane</location>
        <topology evidence="1">Multi-pass membrane protein</topology>
    </subcellularLocation>
</comment>
<dbReference type="InterPro" id="IPR018076">
    <property type="entry name" value="T2SS_GspF_dom"/>
</dbReference>
<reference evidence="8" key="1">
    <citation type="journal article" date="2022" name="Environ. Microbiol.">
        <title>Geoalkalibacter halelectricus SAP #1 sp. nov. possessing extracellular electron transfer and mineral#reducing capabilities from a haloalkaline environment.</title>
        <authorList>
            <person name="Yadav S."/>
            <person name="Singh R."/>
            <person name="Sundharam S.S."/>
            <person name="Chaudhary S."/>
            <person name="Krishnamurthi S."/>
            <person name="Patil S.A."/>
        </authorList>
    </citation>
    <scope>NUCLEOTIDE SEQUENCE</scope>
    <source>
        <strain evidence="8">SAP-1</strain>
    </source>
</reference>
<feature type="transmembrane region" description="Helical" evidence="6">
    <location>
        <begin position="6"/>
        <end position="27"/>
    </location>
</feature>
<keyword evidence="2" id="KW-1003">Cell membrane</keyword>
<feature type="transmembrane region" description="Helical" evidence="6">
    <location>
        <begin position="94"/>
        <end position="115"/>
    </location>
</feature>
<keyword evidence="3 6" id="KW-0812">Transmembrane</keyword>
<sequence>MDFLTIFILAAVFLFVFSLISHLYLWWADSRFAQRQVIKRRLLNISAGGRHGEQRFDLYKEKALRDVSPMARLFYQLPRWASLDRLLVGSRTSLNASTFLLLSLSLGLGGLLLGLRFLPHGLAALLLGCGMAALPALTLNLAMQKTRRLFFEQLPDCLDLMARAVRTGHAMSSAMEIVVGEMDDPIRADFAAAVDEIKFGIPVDDALENMCERVTLTELRYFAITVIIHKETGGNIAQNFDNLSKLIRERLQFQRQIKALTAEGRLSAAILFFLPIAMALYLYVVNFDYLSLLWLDPFGKVLISAALVAQVAGFFVMRRMVAVEI</sequence>
<protein>
    <submittedName>
        <fullName evidence="8">Type II secretion system F family protein</fullName>
    </submittedName>
</protein>
<evidence type="ECO:0000256" key="6">
    <source>
        <dbReference type="SAM" id="Phobius"/>
    </source>
</evidence>
<organism evidence="8 9">
    <name type="scientific">Geoalkalibacter halelectricus</name>
    <dbReference type="NCBI Taxonomy" id="2847045"/>
    <lineage>
        <taxon>Bacteria</taxon>
        <taxon>Pseudomonadati</taxon>
        <taxon>Thermodesulfobacteriota</taxon>
        <taxon>Desulfuromonadia</taxon>
        <taxon>Desulfuromonadales</taxon>
        <taxon>Geoalkalibacteraceae</taxon>
        <taxon>Geoalkalibacter</taxon>
    </lineage>
</organism>
<evidence type="ECO:0000256" key="2">
    <source>
        <dbReference type="ARBA" id="ARBA00022475"/>
    </source>
</evidence>
<name>A0ABY5ZND5_9BACT</name>
<keyword evidence="4 6" id="KW-1133">Transmembrane helix</keyword>
<feature type="transmembrane region" description="Helical" evidence="6">
    <location>
        <begin position="297"/>
        <end position="317"/>
    </location>
</feature>
<dbReference type="PANTHER" id="PTHR35007:SF1">
    <property type="entry name" value="PILUS ASSEMBLY PROTEIN"/>
    <property type="match status" value="1"/>
</dbReference>
<keyword evidence="5 6" id="KW-0472">Membrane</keyword>
<evidence type="ECO:0000313" key="9">
    <source>
        <dbReference type="Proteomes" id="UP001060414"/>
    </source>
</evidence>
<dbReference type="Pfam" id="PF00482">
    <property type="entry name" value="T2SSF"/>
    <property type="match status" value="1"/>
</dbReference>
<proteinExistence type="predicted"/>
<evidence type="ECO:0000313" key="8">
    <source>
        <dbReference type="EMBL" id="UWZ80246.1"/>
    </source>
</evidence>
<dbReference type="Gene3D" id="1.20.81.30">
    <property type="entry name" value="Type II secretion system (T2SS), domain F"/>
    <property type="match status" value="1"/>
</dbReference>